<proteinExistence type="predicted"/>
<evidence type="ECO:0000313" key="14">
    <source>
        <dbReference type="Proteomes" id="UP000440732"/>
    </source>
</evidence>
<evidence type="ECO:0000313" key="13">
    <source>
        <dbReference type="Proteomes" id="UP000440367"/>
    </source>
</evidence>
<evidence type="ECO:0000313" key="8">
    <source>
        <dbReference type="EMBL" id="KAE9315470.1"/>
    </source>
</evidence>
<accession>A0A6A4E1H6</accession>
<evidence type="ECO:0000313" key="7">
    <source>
        <dbReference type="EMBL" id="KAE9240876.1"/>
    </source>
</evidence>
<organism evidence="8 12">
    <name type="scientific">Phytophthora fragariae</name>
    <dbReference type="NCBI Taxonomy" id="53985"/>
    <lineage>
        <taxon>Eukaryota</taxon>
        <taxon>Sar</taxon>
        <taxon>Stramenopiles</taxon>
        <taxon>Oomycota</taxon>
        <taxon>Peronosporomycetes</taxon>
        <taxon>Peronosporales</taxon>
        <taxon>Peronosporaceae</taxon>
        <taxon>Phytophthora</taxon>
    </lineage>
</organism>
<gene>
    <name evidence="8" type="ORF">PF001_g7780</name>
    <name evidence="7" type="ORF">PF002_g9544</name>
    <name evidence="6" type="ORF">PF004_g8647</name>
    <name evidence="5" type="ORF">PF005_g20664</name>
    <name evidence="4" type="ORF">PF006_g17257</name>
    <name evidence="9" type="ORF">PF008_g8408</name>
    <name evidence="2" type="ORF">PF009_g10728</name>
    <name evidence="3" type="ORF">PF011_g18797</name>
</gene>
<feature type="signal peptide" evidence="1">
    <location>
        <begin position="1"/>
        <end position="27"/>
    </location>
</feature>
<keyword evidence="1" id="KW-0732">Signal</keyword>
<evidence type="ECO:0000313" key="2">
    <source>
        <dbReference type="EMBL" id="KAE8939429.1"/>
    </source>
</evidence>
<evidence type="ECO:0000313" key="11">
    <source>
        <dbReference type="Proteomes" id="UP000433483"/>
    </source>
</evidence>
<evidence type="ECO:0000313" key="15">
    <source>
        <dbReference type="Proteomes" id="UP000460718"/>
    </source>
</evidence>
<name>A0A6A4E1H6_9STRA</name>
<dbReference type="EMBL" id="QXFW01001532">
    <property type="protein sequence ID" value="KAE8989379.1"/>
    <property type="molecule type" value="Genomic_DNA"/>
</dbReference>
<dbReference type="Proteomes" id="UP000429523">
    <property type="component" value="Unassembled WGS sequence"/>
</dbReference>
<dbReference type="EMBL" id="QXGE01000338">
    <property type="protein sequence ID" value="KAE9315470.1"/>
    <property type="molecule type" value="Genomic_DNA"/>
</dbReference>
<dbReference type="AlphaFoldDB" id="A0A6A4E1H6"/>
<evidence type="ECO:0008006" key="18">
    <source>
        <dbReference type="Google" id="ProtNLM"/>
    </source>
</evidence>
<dbReference type="Proteomes" id="UP000440367">
    <property type="component" value="Unassembled WGS sequence"/>
</dbReference>
<feature type="chain" id="PRO_5036167506" description="Secreted protein" evidence="1">
    <location>
        <begin position="28"/>
        <end position="180"/>
    </location>
</feature>
<evidence type="ECO:0000313" key="5">
    <source>
        <dbReference type="EMBL" id="KAE9186905.1"/>
    </source>
</evidence>
<dbReference type="EMBL" id="QXGF01000490">
    <property type="protein sequence ID" value="KAE8939429.1"/>
    <property type="molecule type" value="Genomic_DNA"/>
</dbReference>
<dbReference type="Proteomes" id="UP000486351">
    <property type="component" value="Unassembled WGS sequence"/>
</dbReference>
<evidence type="ECO:0000313" key="3">
    <source>
        <dbReference type="EMBL" id="KAE8989379.1"/>
    </source>
</evidence>
<evidence type="ECO:0000313" key="12">
    <source>
        <dbReference type="Proteomes" id="UP000437068"/>
    </source>
</evidence>
<sequence>MPVVPSGASTATHTLLRVFVVSCTVFASRTTAAFRSPCRRDVMPLQVNDSMTLSPRLSRYFSSFFPKSIFTCFSTIQSSPMRNSSPWPWTTRASTAIRCWYWVVPRNLHTPSTRERPPPNPSTMSTGACLVTQRPYFLSSMPATLNWAQLSRRTSCVCIFDSASSAVGKQLISPALAVRN</sequence>
<dbReference type="Proteomes" id="UP000433483">
    <property type="component" value="Unassembled WGS sequence"/>
</dbReference>
<evidence type="ECO:0000313" key="17">
    <source>
        <dbReference type="Proteomes" id="UP000486351"/>
    </source>
</evidence>
<evidence type="ECO:0000313" key="6">
    <source>
        <dbReference type="EMBL" id="KAE9237164.1"/>
    </source>
</evidence>
<dbReference type="Proteomes" id="UP000476176">
    <property type="component" value="Unassembled WGS sequence"/>
</dbReference>
<dbReference type="EMBL" id="QXGD01000396">
    <property type="protein sequence ID" value="KAE9240876.1"/>
    <property type="molecule type" value="Genomic_DNA"/>
</dbReference>
<reference evidence="10 11" key="1">
    <citation type="submission" date="2018-08" db="EMBL/GenBank/DDBJ databases">
        <title>Genomic investigation of the strawberry pathogen Phytophthora fragariae indicates pathogenicity is determined by transcriptional variation in three key races.</title>
        <authorList>
            <person name="Adams T.M."/>
            <person name="Armitage A.D."/>
            <person name="Sobczyk M.K."/>
            <person name="Bates H.J."/>
            <person name="Dunwell J.M."/>
            <person name="Nellist C.F."/>
            <person name="Harrison R.J."/>
        </authorList>
    </citation>
    <scope>NUCLEOTIDE SEQUENCE [LARGE SCALE GENOMIC DNA]</scope>
    <source>
        <strain evidence="8 12">A4</strain>
        <strain evidence="7 13">BC-1</strain>
        <strain evidence="6 16">BC-23</strain>
        <strain evidence="5 11">NOV-27</strain>
        <strain evidence="4 14">NOV-5</strain>
        <strain evidence="9 17">NOV-77</strain>
        <strain evidence="2 10">NOV-9</strain>
        <strain evidence="3 15">SCRP245</strain>
    </source>
</reference>
<dbReference type="EMBL" id="QXGB01001694">
    <property type="protein sequence ID" value="KAE9186905.1"/>
    <property type="molecule type" value="Genomic_DNA"/>
</dbReference>
<dbReference type="EMBL" id="QXGC01000407">
    <property type="protein sequence ID" value="KAE9237164.1"/>
    <property type="molecule type" value="Genomic_DNA"/>
</dbReference>
<evidence type="ECO:0000256" key="1">
    <source>
        <dbReference type="SAM" id="SignalP"/>
    </source>
</evidence>
<dbReference type="Proteomes" id="UP000437068">
    <property type="component" value="Unassembled WGS sequence"/>
</dbReference>
<evidence type="ECO:0000313" key="4">
    <source>
        <dbReference type="EMBL" id="KAE9124154.1"/>
    </source>
</evidence>
<dbReference type="Proteomes" id="UP000440732">
    <property type="component" value="Unassembled WGS sequence"/>
</dbReference>
<dbReference type="EMBL" id="QXGA01001259">
    <property type="protein sequence ID" value="KAE9124154.1"/>
    <property type="molecule type" value="Genomic_DNA"/>
</dbReference>
<evidence type="ECO:0000313" key="10">
    <source>
        <dbReference type="Proteomes" id="UP000429523"/>
    </source>
</evidence>
<protein>
    <recommendedName>
        <fullName evidence="18">Secreted protein</fullName>
    </recommendedName>
</protein>
<comment type="caution">
    <text evidence="8">The sequence shown here is derived from an EMBL/GenBank/DDBJ whole genome shotgun (WGS) entry which is preliminary data.</text>
</comment>
<evidence type="ECO:0000313" key="9">
    <source>
        <dbReference type="EMBL" id="KAE9346167.1"/>
    </source>
</evidence>
<dbReference type="EMBL" id="QXFY01000378">
    <property type="protein sequence ID" value="KAE9346167.1"/>
    <property type="molecule type" value="Genomic_DNA"/>
</dbReference>
<keyword evidence="11" id="KW-1185">Reference proteome</keyword>
<dbReference type="Proteomes" id="UP000460718">
    <property type="component" value="Unassembled WGS sequence"/>
</dbReference>
<evidence type="ECO:0000313" key="16">
    <source>
        <dbReference type="Proteomes" id="UP000476176"/>
    </source>
</evidence>